<dbReference type="Pfam" id="PF00528">
    <property type="entry name" value="BPD_transp_1"/>
    <property type="match status" value="1"/>
</dbReference>
<dbReference type="SUPFAM" id="SSF161098">
    <property type="entry name" value="MetI-like"/>
    <property type="match status" value="1"/>
</dbReference>
<feature type="transmembrane region" description="Helical" evidence="11">
    <location>
        <begin position="114"/>
        <end position="139"/>
    </location>
</feature>
<evidence type="ECO:0000256" key="8">
    <source>
        <dbReference type="ARBA" id="ARBA00022989"/>
    </source>
</evidence>
<dbReference type="AlphaFoldDB" id="A0A7W8G813"/>
<comment type="similarity">
    <text evidence="3">Belongs to the binding-protein-dependent transport system permease family. MalFG subfamily.</text>
</comment>
<feature type="domain" description="ABC transmembrane type-1" evidence="12">
    <location>
        <begin position="77"/>
        <end position="268"/>
    </location>
</feature>
<feature type="transmembrane region" description="Helical" evidence="11">
    <location>
        <begin position="247"/>
        <end position="267"/>
    </location>
</feature>
<evidence type="ECO:0000259" key="12">
    <source>
        <dbReference type="PROSITE" id="PS50928"/>
    </source>
</evidence>
<dbReference type="InterPro" id="IPR000515">
    <property type="entry name" value="MetI-like"/>
</dbReference>
<proteinExistence type="inferred from homology"/>
<evidence type="ECO:0000256" key="7">
    <source>
        <dbReference type="ARBA" id="ARBA00022692"/>
    </source>
</evidence>
<comment type="function">
    <text evidence="1">Part of the ABC transporter complex MalEFGK involved in maltose/maltodextrin import. Probably responsible for the translocation of the substrate across the membrane.</text>
</comment>
<name>A0A7W8G813_9SPIR</name>
<keyword evidence="7 11" id="KW-0812">Transmembrane</keyword>
<dbReference type="InterPro" id="IPR035906">
    <property type="entry name" value="MetI-like_sf"/>
</dbReference>
<protein>
    <recommendedName>
        <fullName evidence="10">Maltose/maltodextrin transport system permease protein MalG</fullName>
    </recommendedName>
</protein>
<dbReference type="GO" id="GO:0005886">
    <property type="term" value="C:plasma membrane"/>
    <property type="evidence" value="ECO:0007669"/>
    <property type="project" value="UniProtKB-SubCell"/>
</dbReference>
<keyword evidence="5" id="KW-1003">Cell membrane</keyword>
<keyword evidence="9 11" id="KW-0472">Membrane</keyword>
<feature type="transmembrane region" description="Helical" evidence="11">
    <location>
        <begin position="16"/>
        <end position="37"/>
    </location>
</feature>
<feature type="transmembrane region" description="Helical" evidence="11">
    <location>
        <begin position="76"/>
        <end position="102"/>
    </location>
</feature>
<evidence type="ECO:0000256" key="11">
    <source>
        <dbReference type="RuleBase" id="RU363032"/>
    </source>
</evidence>
<evidence type="ECO:0000256" key="4">
    <source>
        <dbReference type="ARBA" id="ARBA00022448"/>
    </source>
</evidence>
<keyword evidence="4 11" id="KW-0813">Transport</keyword>
<dbReference type="PROSITE" id="PS50928">
    <property type="entry name" value="ABC_TM1"/>
    <property type="match status" value="1"/>
</dbReference>
<organism evidence="13 14">
    <name type="scientific">Treponema ruminis</name>
    <dbReference type="NCBI Taxonomy" id="744515"/>
    <lineage>
        <taxon>Bacteria</taxon>
        <taxon>Pseudomonadati</taxon>
        <taxon>Spirochaetota</taxon>
        <taxon>Spirochaetia</taxon>
        <taxon>Spirochaetales</taxon>
        <taxon>Treponemataceae</taxon>
        <taxon>Treponema</taxon>
    </lineage>
</organism>
<comment type="caution">
    <text evidence="13">The sequence shown here is derived from an EMBL/GenBank/DDBJ whole genome shotgun (WGS) entry which is preliminary data.</text>
</comment>
<evidence type="ECO:0000256" key="5">
    <source>
        <dbReference type="ARBA" id="ARBA00022475"/>
    </source>
</evidence>
<keyword evidence="14" id="KW-1185">Reference proteome</keyword>
<dbReference type="CDD" id="cd06261">
    <property type="entry name" value="TM_PBP2"/>
    <property type="match status" value="1"/>
</dbReference>
<dbReference type="EMBL" id="JACHFQ010000002">
    <property type="protein sequence ID" value="MBB5225447.1"/>
    <property type="molecule type" value="Genomic_DNA"/>
</dbReference>
<evidence type="ECO:0000256" key="9">
    <source>
        <dbReference type="ARBA" id="ARBA00023136"/>
    </source>
</evidence>
<evidence type="ECO:0000256" key="2">
    <source>
        <dbReference type="ARBA" id="ARBA00004651"/>
    </source>
</evidence>
<reference evidence="13 14" key="1">
    <citation type="submission" date="2020-08" db="EMBL/GenBank/DDBJ databases">
        <title>Genomic Encyclopedia of Type Strains, Phase IV (KMG-IV): sequencing the most valuable type-strain genomes for metagenomic binning, comparative biology and taxonomic classification.</title>
        <authorList>
            <person name="Goeker M."/>
        </authorList>
    </citation>
    <scope>NUCLEOTIDE SEQUENCE [LARGE SCALE GENOMIC DNA]</scope>
    <source>
        <strain evidence="13 14">DSM 103462</strain>
    </source>
</reference>
<dbReference type="PANTHER" id="PTHR32243:SF50">
    <property type="entry name" value="MALTOSE_MALTODEXTRIN TRANSPORT SYSTEM PERMEASE PROTEIN MALG"/>
    <property type="match status" value="1"/>
</dbReference>
<evidence type="ECO:0000313" key="14">
    <source>
        <dbReference type="Proteomes" id="UP000518887"/>
    </source>
</evidence>
<dbReference type="InterPro" id="IPR050901">
    <property type="entry name" value="BP-dep_ABC_trans_perm"/>
</dbReference>
<keyword evidence="8 11" id="KW-1133">Transmembrane helix</keyword>
<sequence>MITITKDQLVNRLNKAVIYMIFFLISLFVIYPLIYVVSGAFAPTNSIAALNIIPFKDGFTLEHFVDLFTKKSYGRWFLNTLLIATETSAATVVISSLSAYVFSRFNFRFKKSFLMSLLILQIFPSFVGMIAIYVILLRINGLDTLWGLVLVYVAGNIPYNTWLVKNYMDTVSKSLDEAARIDGASHFRVFAQIIMPVAKPIITFLAITSFTAPWMDFIFPKMVLRSPENQTLALGLFGFVTDKKNEFTIFAAGSLLVSIPFVIFFLVSQKTLISSFGGAAVKE</sequence>
<dbReference type="RefSeq" id="WP_184657729.1">
    <property type="nucleotide sequence ID" value="NZ_CP031518.1"/>
</dbReference>
<evidence type="ECO:0000313" key="13">
    <source>
        <dbReference type="EMBL" id="MBB5225447.1"/>
    </source>
</evidence>
<evidence type="ECO:0000256" key="3">
    <source>
        <dbReference type="ARBA" id="ARBA00009047"/>
    </source>
</evidence>
<dbReference type="Gene3D" id="1.10.3720.10">
    <property type="entry name" value="MetI-like"/>
    <property type="match status" value="1"/>
</dbReference>
<evidence type="ECO:0000256" key="1">
    <source>
        <dbReference type="ARBA" id="ARBA00002264"/>
    </source>
</evidence>
<dbReference type="PANTHER" id="PTHR32243">
    <property type="entry name" value="MALTOSE TRANSPORT SYSTEM PERMEASE-RELATED"/>
    <property type="match status" value="1"/>
</dbReference>
<feature type="transmembrane region" description="Helical" evidence="11">
    <location>
        <begin position="197"/>
        <end position="215"/>
    </location>
</feature>
<gene>
    <name evidence="13" type="ORF">HNP76_000791</name>
</gene>
<feature type="transmembrane region" description="Helical" evidence="11">
    <location>
        <begin position="145"/>
        <end position="164"/>
    </location>
</feature>
<evidence type="ECO:0000256" key="6">
    <source>
        <dbReference type="ARBA" id="ARBA00022597"/>
    </source>
</evidence>
<comment type="subcellular location">
    <subcellularLocation>
        <location evidence="2 11">Cell membrane</location>
        <topology evidence="2 11">Multi-pass membrane protein</topology>
    </subcellularLocation>
</comment>
<keyword evidence="6" id="KW-0762">Sugar transport</keyword>
<dbReference type="GO" id="GO:0042956">
    <property type="term" value="P:maltodextrin transmembrane transport"/>
    <property type="evidence" value="ECO:0007669"/>
    <property type="project" value="TreeGrafter"/>
</dbReference>
<accession>A0A7W8G813</accession>
<dbReference type="Proteomes" id="UP000518887">
    <property type="component" value="Unassembled WGS sequence"/>
</dbReference>
<evidence type="ECO:0000256" key="10">
    <source>
        <dbReference type="ARBA" id="ARBA00041109"/>
    </source>
</evidence>
<dbReference type="GO" id="GO:0015423">
    <property type="term" value="F:ABC-type maltose transporter activity"/>
    <property type="evidence" value="ECO:0007669"/>
    <property type="project" value="TreeGrafter"/>
</dbReference>